<dbReference type="InterPro" id="IPR047090">
    <property type="entry name" value="AspRS_core"/>
</dbReference>
<dbReference type="KEGG" id="pbu:L21SP3_00021"/>
<dbReference type="Gene3D" id="3.30.1360.30">
    <property type="entry name" value="GAD-like domain"/>
    <property type="match status" value="1"/>
</dbReference>
<dbReference type="InterPro" id="IPR012340">
    <property type="entry name" value="NA-bd_OB-fold"/>
</dbReference>
<dbReference type="Gene3D" id="2.40.50.140">
    <property type="entry name" value="Nucleic acid-binding proteins"/>
    <property type="match status" value="1"/>
</dbReference>
<feature type="site" description="Important for tRNA non-discrimination" evidence="7">
    <location>
        <position position="32"/>
    </location>
</feature>
<dbReference type="PANTHER" id="PTHR22594:SF5">
    <property type="entry name" value="ASPARTATE--TRNA LIGASE, MITOCHONDRIAL"/>
    <property type="match status" value="1"/>
</dbReference>
<dbReference type="SUPFAM" id="SSF55681">
    <property type="entry name" value="Class II aaRS and biotin synthetases"/>
    <property type="match status" value="1"/>
</dbReference>
<dbReference type="InterPro" id="IPR004364">
    <property type="entry name" value="Aa-tRNA-synt_II"/>
</dbReference>
<evidence type="ECO:0000259" key="8">
    <source>
        <dbReference type="PROSITE" id="PS50862"/>
    </source>
</evidence>
<dbReference type="SUPFAM" id="SSF50249">
    <property type="entry name" value="Nucleic acid-binding proteins"/>
    <property type="match status" value="1"/>
</dbReference>
<dbReference type="RefSeq" id="WP_077538343.1">
    <property type="nucleotide sequence ID" value="NZ_CP019633.1"/>
</dbReference>
<feature type="domain" description="Aminoacyl-transfer RNA synthetases class-II family profile" evidence="8">
    <location>
        <begin position="146"/>
        <end position="563"/>
    </location>
</feature>
<keyword evidence="6 7" id="KW-0030">Aminoacyl-tRNA synthetase</keyword>
<keyword evidence="4 7" id="KW-0067">ATP-binding</keyword>
<dbReference type="GO" id="GO:0006422">
    <property type="term" value="P:aspartyl-tRNA aminoacylation"/>
    <property type="evidence" value="ECO:0007669"/>
    <property type="project" value="UniProtKB-UniRule"/>
</dbReference>
<dbReference type="STRING" id="1940790.L21SP3_00021"/>
<dbReference type="GO" id="GO:0050560">
    <property type="term" value="F:aspartate-tRNA(Asn) ligase activity"/>
    <property type="evidence" value="ECO:0007669"/>
    <property type="project" value="UniProtKB-EC"/>
</dbReference>
<reference evidence="10" key="1">
    <citation type="submission" date="2017-02" db="EMBL/GenBank/DDBJ databases">
        <title>Comparative genomics and description of representatives of a novel lineage of planctomycetes thriving in anoxic sediments.</title>
        <authorList>
            <person name="Spring S."/>
            <person name="Bunk B."/>
            <person name="Sproer C."/>
            <person name="Klenk H.-P."/>
        </authorList>
    </citation>
    <scope>NUCLEOTIDE SEQUENCE [LARGE SCALE GENOMIC DNA]</scope>
    <source>
        <strain evidence="10">L21-RPul-D3</strain>
    </source>
</reference>
<evidence type="ECO:0000313" key="10">
    <source>
        <dbReference type="Proteomes" id="UP000188273"/>
    </source>
</evidence>
<comment type="subunit">
    <text evidence="7">Homodimer.</text>
</comment>
<dbReference type="EC" id="6.1.1.23" evidence="7"/>
<feature type="binding site" evidence="7">
    <location>
        <position position="222"/>
    </location>
    <ligand>
        <name>L-aspartate</name>
        <dbReference type="ChEBI" id="CHEBI:29991"/>
    </ligand>
</feature>
<dbReference type="GO" id="GO:0005524">
    <property type="term" value="F:ATP binding"/>
    <property type="evidence" value="ECO:0007669"/>
    <property type="project" value="UniProtKB-UniRule"/>
</dbReference>
<proteinExistence type="inferred from homology"/>
<dbReference type="CDD" id="cd00777">
    <property type="entry name" value="AspRS_core"/>
    <property type="match status" value="1"/>
</dbReference>
<keyword evidence="2 7" id="KW-0436">Ligase</keyword>
<comment type="subcellular location">
    <subcellularLocation>
        <location evidence="7">Cytoplasm</location>
    </subcellularLocation>
</comment>
<dbReference type="NCBIfam" id="TIGR00459">
    <property type="entry name" value="aspS_bact"/>
    <property type="match status" value="1"/>
</dbReference>
<dbReference type="Pfam" id="PF00152">
    <property type="entry name" value="tRNA-synt_2"/>
    <property type="match status" value="1"/>
</dbReference>
<comment type="function">
    <text evidence="7">Aspartyl-tRNA synthetase with relaxed tRNA specificity since it is able to aspartylate not only its cognate tRNA(Asp) but also tRNA(Asn). Reaction proceeds in two steps: L-aspartate is first activated by ATP to form Asp-AMP and then transferred to the acceptor end of tRNA(Asp/Asn).</text>
</comment>
<dbReference type="OrthoDB" id="9802326at2"/>
<keyword evidence="10" id="KW-1185">Reference proteome</keyword>
<comment type="catalytic activity">
    <reaction evidence="7">
        <text>tRNA(Asx) + L-aspartate + ATP = L-aspartyl-tRNA(Asx) + AMP + diphosphate</text>
        <dbReference type="Rhea" id="RHEA:18349"/>
        <dbReference type="Rhea" id="RHEA-COMP:9710"/>
        <dbReference type="Rhea" id="RHEA-COMP:9711"/>
        <dbReference type="ChEBI" id="CHEBI:29991"/>
        <dbReference type="ChEBI" id="CHEBI:30616"/>
        <dbReference type="ChEBI" id="CHEBI:33019"/>
        <dbReference type="ChEBI" id="CHEBI:78442"/>
        <dbReference type="ChEBI" id="CHEBI:78516"/>
        <dbReference type="ChEBI" id="CHEBI:456215"/>
        <dbReference type="EC" id="6.1.1.23"/>
    </reaction>
</comment>
<dbReference type="PROSITE" id="PS50862">
    <property type="entry name" value="AA_TRNA_LIGASE_II"/>
    <property type="match status" value="1"/>
</dbReference>
<evidence type="ECO:0000256" key="6">
    <source>
        <dbReference type="ARBA" id="ARBA00023146"/>
    </source>
</evidence>
<evidence type="ECO:0000313" key="9">
    <source>
        <dbReference type="EMBL" id="AQQ08245.1"/>
    </source>
</evidence>
<keyword evidence="3 7" id="KW-0547">Nucleotide-binding</keyword>
<dbReference type="InterPro" id="IPR004115">
    <property type="entry name" value="GAD-like_sf"/>
</dbReference>
<dbReference type="GO" id="GO:0004815">
    <property type="term" value="F:aspartate-tRNA ligase activity"/>
    <property type="evidence" value="ECO:0007669"/>
    <property type="project" value="UniProtKB-UniRule"/>
</dbReference>
<keyword evidence="5 7" id="KW-0648">Protein biosynthesis</keyword>
<feature type="binding site" evidence="7">
    <location>
        <begin position="542"/>
        <end position="545"/>
    </location>
    <ligand>
        <name>ATP</name>
        <dbReference type="ChEBI" id="CHEBI:30616"/>
    </ligand>
</feature>
<feature type="site" description="Important for tRNA non-discrimination" evidence="7">
    <location>
        <position position="84"/>
    </location>
</feature>
<dbReference type="NCBIfam" id="NF001750">
    <property type="entry name" value="PRK00476.1"/>
    <property type="match status" value="1"/>
</dbReference>
<feature type="binding site" evidence="7">
    <location>
        <position position="497"/>
    </location>
    <ligand>
        <name>L-aspartate</name>
        <dbReference type="ChEBI" id="CHEBI:29991"/>
    </ligand>
</feature>
<dbReference type="Proteomes" id="UP000188273">
    <property type="component" value="Chromosome"/>
</dbReference>
<dbReference type="PANTHER" id="PTHR22594">
    <property type="entry name" value="ASPARTYL/LYSYL-TRNA SYNTHETASE"/>
    <property type="match status" value="1"/>
</dbReference>
<feature type="binding site" evidence="7">
    <location>
        <position position="456"/>
    </location>
    <ligand>
        <name>L-aspartate</name>
        <dbReference type="ChEBI" id="CHEBI:29991"/>
    </ligand>
</feature>
<dbReference type="InterPro" id="IPR004524">
    <property type="entry name" value="Asp-tRNA-ligase_1"/>
</dbReference>
<dbReference type="AlphaFoldDB" id="A0A1Q2HLV6"/>
<sequence>MLKRTLKCGDVRLGNVGEEVTVCGWVNSYRDHGNLVFVDLRDVSGLVQIVFNPDINPEVHQLGRELRCEWVIGAKGSVRKRGEGLENPKLPTGHVEIIIDELEIFSKAETPPFELDSANSVGEDTRLINRFIDLRRNEMKDKLITRHNIAYEVRNYLSENSFYEIETPMLGKSTPEGARDFLVPSRLYQGSFYALPQSPQLFKQILMVSGMDRYFQIVRCFRDEDPRADRQAEFTQIDLEMSFVDCDDVIKINENMIARVWKKILGVDIDLPIKQMTYADAIENYGTDRPDLRFDMQLKDITDIAGESSFKVFTSTVEKGGLVKGLCAKGAGTYSRSDIEKTLTGFVADYGAKGLAWFKAAKNEETGRLDLKSNIAKFFTDEQREKILDTFGAEEGDLLLFVADKKNTVNRALAALRIKLGKDLELYSPGEYKFVWVTDFPLMEWDEDTKRWDSLHHPFTSPVDEDLDKLESDPGSVRSKAYDLVCNGSEIGGGSIRIHDPQIQRKIFSLLNISDEMAEERFGFFLNALKYGTPPHGGIAFGLDRLTMILTGTENIRDVIAFPKTQRGQCLMTEAPGEVDQQQLDELNIHVQKHLHEDAEKLE</sequence>
<dbReference type="EMBL" id="CP019633">
    <property type="protein sequence ID" value="AQQ08245.1"/>
    <property type="molecule type" value="Genomic_DNA"/>
</dbReference>
<dbReference type="CDD" id="cd04317">
    <property type="entry name" value="EcAspRS_like_N"/>
    <property type="match status" value="1"/>
</dbReference>
<gene>
    <name evidence="7 9" type="primary">aspS</name>
    <name evidence="9" type="ORF">L21SP3_00021</name>
</gene>
<dbReference type="PRINTS" id="PR01042">
    <property type="entry name" value="TRNASYNTHASP"/>
</dbReference>
<dbReference type="GO" id="GO:0005737">
    <property type="term" value="C:cytoplasm"/>
    <property type="evidence" value="ECO:0007669"/>
    <property type="project" value="UniProtKB-SubCell"/>
</dbReference>
<dbReference type="GO" id="GO:0003676">
    <property type="term" value="F:nucleic acid binding"/>
    <property type="evidence" value="ECO:0007669"/>
    <property type="project" value="InterPro"/>
</dbReference>
<name>A0A1Q2HLV6_9BACT</name>
<evidence type="ECO:0000256" key="7">
    <source>
        <dbReference type="HAMAP-Rule" id="MF_00044"/>
    </source>
</evidence>
<dbReference type="SUPFAM" id="SSF55261">
    <property type="entry name" value="GAD domain-like"/>
    <property type="match status" value="1"/>
</dbReference>
<dbReference type="Pfam" id="PF01336">
    <property type="entry name" value="tRNA_anti-codon"/>
    <property type="match status" value="1"/>
</dbReference>
<dbReference type="Pfam" id="PF02938">
    <property type="entry name" value="GAD"/>
    <property type="match status" value="1"/>
</dbReference>
<evidence type="ECO:0000256" key="1">
    <source>
        <dbReference type="ARBA" id="ARBA00006303"/>
    </source>
</evidence>
<dbReference type="InterPro" id="IPR047089">
    <property type="entry name" value="Asp-tRNA-ligase_1_N"/>
</dbReference>
<feature type="binding site" evidence="7">
    <location>
        <position position="176"/>
    </location>
    <ligand>
        <name>L-aspartate</name>
        <dbReference type="ChEBI" id="CHEBI:29991"/>
    </ligand>
</feature>
<dbReference type="InterPro" id="IPR029351">
    <property type="entry name" value="GAD_dom"/>
</dbReference>
<feature type="binding site" evidence="7">
    <location>
        <position position="231"/>
    </location>
    <ligand>
        <name>ATP</name>
        <dbReference type="ChEBI" id="CHEBI:30616"/>
    </ligand>
</feature>
<feature type="binding site" evidence="7">
    <location>
        <begin position="222"/>
        <end position="224"/>
    </location>
    <ligand>
        <name>ATP</name>
        <dbReference type="ChEBI" id="CHEBI:30616"/>
    </ligand>
</feature>
<evidence type="ECO:0000256" key="2">
    <source>
        <dbReference type="ARBA" id="ARBA00022598"/>
    </source>
</evidence>
<evidence type="ECO:0000256" key="3">
    <source>
        <dbReference type="ARBA" id="ARBA00022741"/>
    </source>
</evidence>
<feature type="binding site" evidence="7">
    <location>
        <position position="490"/>
    </location>
    <ligand>
        <name>ATP</name>
        <dbReference type="ChEBI" id="CHEBI:30616"/>
    </ligand>
</feature>
<protein>
    <recommendedName>
        <fullName evidence="7">Aspartate--tRNA(Asp/Asn) ligase</fullName>
        <ecNumber evidence="7">6.1.1.23</ecNumber>
    </recommendedName>
    <alternativeName>
        <fullName evidence="7">Aspartyl-tRNA synthetase</fullName>
        <shortName evidence="7">AspRS</shortName>
    </alternativeName>
    <alternativeName>
        <fullName evidence="7">Non-discriminating aspartyl-tRNA synthetase</fullName>
        <shortName evidence="7">ND-AspRS</shortName>
    </alternativeName>
</protein>
<accession>A0A1Q2HLV6</accession>
<feature type="region of interest" description="Aspartate" evidence="7">
    <location>
        <begin position="200"/>
        <end position="203"/>
    </location>
</feature>
<evidence type="ECO:0000256" key="4">
    <source>
        <dbReference type="ARBA" id="ARBA00022840"/>
    </source>
</evidence>
<dbReference type="InterPro" id="IPR004365">
    <property type="entry name" value="NA-bd_OB_tRNA"/>
</dbReference>
<dbReference type="Gene3D" id="3.30.930.10">
    <property type="entry name" value="Bira Bifunctional Protein, Domain 2"/>
    <property type="match status" value="1"/>
</dbReference>
<dbReference type="HAMAP" id="MF_00044">
    <property type="entry name" value="Asp_tRNA_synth_type1"/>
    <property type="match status" value="1"/>
</dbReference>
<dbReference type="InterPro" id="IPR006195">
    <property type="entry name" value="aa-tRNA-synth_II"/>
</dbReference>
<evidence type="ECO:0000256" key="5">
    <source>
        <dbReference type="ARBA" id="ARBA00022917"/>
    </source>
</evidence>
<organism evidence="9 10">
    <name type="scientific">Sedimentisphaera cyanobacteriorum</name>
    <dbReference type="NCBI Taxonomy" id="1940790"/>
    <lineage>
        <taxon>Bacteria</taxon>
        <taxon>Pseudomonadati</taxon>
        <taxon>Planctomycetota</taxon>
        <taxon>Phycisphaerae</taxon>
        <taxon>Sedimentisphaerales</taxon>
        <taxon>Sedimentisphaeraceae</taxon>
        <taxon>Sedimentisphaera</taxon>
    </lineage>
</organism>
<comment type="similarity">
    <text evidence="1 7">Belongs to the class-II aminoacyl-tRNA synthetase family. Type 1 subfamily.</text>
</comment>
<dbReference type="InterPro" id="IPR045864">
    <property type="entry name" value="aa-tRNA-synth_II/BPL/LPL"/>
</dbReference>
<dbReference type="InterPro" id="IPR002312">
    <property type="entry name" value="Asp/Asn-tRNA-synth_IIb"/>
</dbReference>
<keyword evidence="7" id="KW-0963">Cytoplasm</keyword>